<organism evidence="3 4">
    <name type="scientific">Rhizopus delemar (strain RA 99-880 / ATCC MYA-4621 / FGSC 9543 / NRRL 43880)</name>
    <name type="common">Mucormycosis agent</name>
    <name type="synonym">Rhizopus arrhizus var. delemar</name>
    <dbReference type="NCBI Taxonomy" id="246409"/>
    <lineage>
        <taxon>Eukaryota</taxon>
        <taxon>Fungi</taxon>
        <taxon>Fungi incertae sedis</taxon>
        <taxon>Mucoromycota</taxon>
        <taxon>Mucoromycotina</taxon>
        <taxon>Mucoromycetes</taxon>
        <taxon>Mucorales</taxon>
        <taxon>Mucorineae</taxon>
        <taxon>Rhizopodaceae</taxon>
        <taxon>Rhizopus</taxon>
    </lineage>
</organism>
<gene>
    <name evidence="3" type="ORF">RO3G_11245</name>
</gene>
<reference evidence="3 4" key="1">
    <citation type="journal article" date="2009" name="PLoS Genet.">
        <title>Genomic analysis of the basal lineage fungus Rhizopus oryzae reveals a whole-genome duplication.</title>
        <authorList>
            <person name="Ma L.-J."/>
            <person name="Ibrahim A.S."/>
            <person name="Skory C."/>
            <person name="Grabherr M.G."/>
            <person name="Burger G."/>
            <person name="Butler M."/>
            <person name="Elias M."/>
            <person name="Idnurm A."/>
            <person name="Lang B.F."/>
            <person name="Sone T."/>
            <person name="Abe A."/>
            <person name="Calvo S.E."/>
            <person name="Corrochano L.M."/>
            <person name="Engels R."/>
            <person name="Fu J."/>
            <person name="Hansberg W."/>
            <person name="Kim J.-M."/>
            <person name="Kodira C.D."/>
            <person name="Koehrsen M.J."/>
            <person name="Liu B."/>
            <person name="Miranda-Saavedra D."/>
            <person name="O'Leary S."/>
            <person name="Ortiz-Castellanos L."/>
            <person name="Poulter R."/>
            <person name="Rodriguez-Romero J."/>
            <person name="Ruiz-Herrera J."/>
            <person name="Shen Y.-Q."/>
            <person name="Zeng Q."/>
            <person name="Galagan J."/>
            <person name="Birren B.W."/>
            <person name="Cuomo C.A."/>
            <person name="Wickes B.L."/>
        </authorList>
    </citation>
    <scope>NUCLEOTIDE SEQUENCE [LARGE SCALE GENOMIC DNA]</scope>
    <source>
        <strain evidence="4">RA 99-880 / ATCC MYA-4621 / FGSC 9543 / NRRL 43880</strain>
    </source>
</reference>
<dbReference type="STRING" id="246409.I1CDK4"/>
<name>I1CDK4_RHIO9</name>
<accession>I1CDK4</accession>
<feature type="region of interest" description="Disordered" evidence="1">
    <location>
        <begin position="115"/>
        <end position="136"/>
    </location>
</feature>
<dbReference type="EMBL" id="CH476740">
    <property type="protein sequence ID" value="EIE86534.1"/>
    <property type="molecule type" value="Genomic_DNA"/>
</dbReference>
<dbReference type="RefSeq" id="XP_067521930.1">
    <property type="nucleotide sequence ID" value="XM_067665829.1"/>
</dbReference>
<dbReference type="GeneID" id="93618210"/>
<evidence type="ECO:0000313" key="3">
    <source>
        <dbReference type="EMBL" id="EIE86534.1"/>
    </source>
</evidence>
<proteinExistence type="predicted"/>
<keyword evidence="2" id="KW-0732">Signal</keyword>
<evidence type="ECO:0000256" key="2">
    <source>
        <dbReference type="SAM" id="SignalP"/>
    </source>
</evidence>
<dbReference type="OrthoDB" id="2412648at2759"/>
<keyword evidence="4" id="KW-1185">Reference proteome</keyword>
<evidence type="ECO:0008006" key="5">
    <source>
        <dbReference type="Google" id="ProtNLM"/>
    </source>
</evidence>
<dbReference type="VEuPathDB" id="FungiDB:RO3G_11245"/>
<evidence type="ECO:0000313" key="4">
    <source>
        <dbReference type="Proteomes" id="UP000009138"/>
    </source>
</evidence>
<feature type="chain" id="PRO_5003637855" description="Secreted protein" evidence="2">
    <location>
        <begin position="19"/>
        <end position="165"/>
    </location>
</feature>
<dbReference type="eggNOG" id="KOG4157">
    <property type="taxonomic scope" value="Eukaryota"/>
</dbReference>
<dbReference type="OMA" id="QEFASAC"/>
<evidence type="ECO:0000256" key="1">
    <source>
        <dbReference type="SAM" id="MobiDB-lite"/>
    </source>
</evidence>
<feature type="signal peptide" evidence="2">
    <location>
        <begin position="1"/>
        <end position="18"/>
    </location>
</feature>
<sequence>MRSLTLIALSTIAAAVSAQNCNPTYNTTSAGPCFANCNEKAGKELYSDWTNDSASPNFLKSLSYMCNKGTSEYMAFMTTAGMCMVSCSNPELFSTEFASACAWWQVHRNDTCSSSNQTTTSNSTSSSNSNSSQSSTAKTSLANSHANNLQVYVLAAAAAATYFLI</sequence>
<dbReference type="InParanoid" id="I1CDK4"/>
<protein>
    <recommendedName>
        <fullName evidence="5">Secreted protein</fullName>
    </recommendedName>
</protein>
<dbReference type="Proteomes" id="UP000009138">
    <property type="component" value="Unassembled WGS sequence"/>
</dbReference>
<dbReference type="AlphaFoldDB" id="I1CDK4"/>